<proteinExistence type="predicted"/>
<accession>A0ABV6UAI0</accession>
<keyword evidence="2" id="KW-1185">Reference proteome</keyword>
<dbReference type="Proteomes" id="UP001589870">
    <property type="component" value="Unassembled WGS sequence"/>
</dbReference>
<evidence type="ECO:0008006" key="3">
    <source>
        <dbReference type="Google" id="ProtNLM"/>
    </source>
</evidence>
<dbReference type="RefSeq" id="WP_394303225.1">
    <property type="nucleotide sequence ID" value="NZ_JBHMQT010000052.1"/>
</dbReference>
<organism evidence="1 2">
    <name type="scientific">Sphaerimonospora cavernae</name>
    <dbReference type="NCBI Taxonomy" id="1740611"/>
    <lineage>
        <taxon>Bacteria</taxon>
        <taxon>Bacillati</taxon>
        <taxon>Actinomycetota</taxon>
        <taxon>Actinomycetes</taxon>
        <taxon>Streptosporangiales</taxon>
        <taxon>Streptosporangiaceae</taxon>
        <taxon>Sphaerimonospora</taxon>
    </lineage>
</organism>
<protein>
    <recommendedName>
        <fullName evidence="3">CopG family transcriptional regulator</fullName>
    </recommendedName>
</protein>
<evidence type="ECO:0000313" key="1">
    <source>
        <dbReference type="EMBL" id="MFC0865187.1"/>
    </source>
</evidence>
<dbReference type="EMBL" id="JBHMQT010000052">
    <property type="protein sequence ID" value="MFC0865187.1"/>
    <property type="molecule type" value="Genomic_DNA"/>
</dbReference>
<gene>
    <name evidence="1" type="ORF">ACFHYQ_23100</name>
</gene>
<comment type="caution">
    <text evidence="1">The sequence shown here is derived from an EMBL/GenBank/DDBJ whole genome shotgun (WGS) entry which is preliminary data.</text>
</comment>
<name>A0ABV6UAI0_9ACTN</name>
<reference evidence="1 2" key="1">
    <citation type="submission" date="2024-09" db="EMBL/GenBank/DDBJ databases">
        <authorList>
            <person name="Sun Q."/>
            <person name="Mori K."/>
        </authorList>
    </citation>
    <scope>NUCLEOTIDE SEQUENCE [LARGE SCALE GENOMIC DNA]</scope>
    <source>
        <strain evidence="1 2">TBRC 1851</strain>
    </source>
</reference>
<evidence type="ECO:0000313" key="2">
    <source>
        <dbReference type="Proteomes" id="UP001589870"/>
    </source>
</evidence>
<sequence>MAEDLRETAPYSEDMGMLTVELDVKAEKALGELTSDGRSASEVVREALLIAQRLRRMEQAQVAAERLANDPADRAEAEAIMRDTEHLRAW</sequence>